<evidence type="ECO:0000256" key="5">
    <source>
        <dbReference type="ARBA" id="ARBA00022764"/>
    </source>
</evidence>
<dbReference type="EC" id="1.-.-.-" evidence="11"/>
<evidence type="ECO:0000313" key="14">
    <source>
        <dbReference type="Proteomes" id="UP000092871"/>
    </source>
</evidence>
<evidence type="ECO:0000256" key="2">
    <source>
        <dbReference type="ARBA" id="ARBA00022617"/>
    </source>
</evidence>
<reference evidence="11 14" key="1">
    <citation type="submission" date="2016-06" db="EMBL/GenBank/DDBJ databases">
        <authorList>
            <person name="Kjaerup R.B."/>
            <person name="Dalgaard T.S."/>
            <person name="Juul-Madsen H.R."/>
        </authorList>
    </citation>
    <scope>NUCLEOTIDE SEQUENCE [LARGE SCALE GENOMIC DNA]</scope>
    <source>
        <strain evidence="11 14">CECT 5115</strain>
    </source>
</reference>
<evidence type="ECO:0000256" key="7">
    <source>
        <dbReference type="ARBA" id="ARBA00023004"/>
    </source>
</evidence>
<name>A0A1C3JU14_9GAMM</name>
<keyword evidence="13" id="KW-1185">Reference proteome</keyword>
<keyword evidence="5" id="KW-0574">Periplasm</keyword>
<evidence type="ECO:0000259" key="10">
    <source>
        <dbReference type="PROSITE" id="PS51007"/>
    </source>
</evidence>
<dbReference type="InterPro" id="IPR009056">
    <property type="entry name" value="Cyt_c-like_dom"/>
</dbReference>
<gene>
    <name evidence="11" type="primary">mauG</name>
    <name evidence="11" type="ORF">MGA5115_02861</name>
    <name evidence="12" type="ORF">MGA5116_02265</name>
</gene>
<dbReference type="AlphaFoldDB" id="A0A1C3JU14"/>
<dbReference type="PANTHER" id="PTHR30600:SF10">
    <property type="entry name" value="BLL6722 PROTEIN"/>
    <property type="match status" value="1"/>
</dbReference>
<dbReference type="InterPro" id="IPR051395">
    <property type="entry name" value="Cytochrome_c_Peroxidase/MauG"/>
</dbReference>
<feature type="binding site" description="covalent" evidence="8">
    <location>
        <position position="71"/>
    </location>
    <ligand>
        <name>heme c</name>
        <dbReference type="ChEBI" id="CHEBI:61717"/>
        <label>1</label>
    </ligand>
</feature>
<evidence type="ECO:0000256" key="6">
    <source>
        <dbReference type="ARBA" id="ARBA00023002"/>
    </source>
</evidence>
<dbReference type="InterPro" id="IPR026259">
    <property type="entry name" value="MauG/Cytc_peroxidase"/>
</dbReference>
<dbReference type="PANTHER" id="PTHR30600">
    <property type="entry name" value="CYTOCHROME C PEROXIDASE-RELATED"/>
    <property type="match status" value="1"/>
</dbReference>
<dbReference type="GO" id="GO:0004130">
    <property type="term" value="F:cytochrome-c peroxidase activity"/>
    <property type="evidence" value="ECO:0007669"/>
    <property type="project" value="TreeGrafter"/>
</dbReference>
<dbReference type="EMBL" id="FLRA01000023">
    <property type="protein sequence ID" value="SBT18714.1"/>
    <property type="molecule type" value="Genomic_DNA"/>
</dbReference>
<keyword evidence="2 8" id="KW-0349">Heme</keyword>
<feature type="domain" description="Cytochrome c" evidence="10">
    <location>
        <begin position="224"/>
        <end position="382"/>
    </location>
</feature>
<keyword evidence="6 11" id="KW-0560">Oxidoreductase</keyword>
<dbReference type="InterPro" id="IPR004852">
    <property type="entry name" value="Di-haem_cyt_c_peroxidsae"/>
</dbReference>
<protein>
    <submittedName>
        <fullName evidence="11">Methylamine utilization protein MauG</fullName>
        <ecNumber evidence="11">1.-.-.-</ecNumber>
    </submittedName>
</protein>
<evidence type="ECO:0000256" key="8">
    <source>
        <dbReference type="PIRSR" id="PIRSR000294-1"/>
    </source>
</evidence>
<dbReference type="PROSITE" id="PS51007">
    <property type="entry name" value="CYTC"/>
    <property type="match status" value="2"/>
</dbReference>
<evidence type="ECO:0000256" key="9">
    <source>
        <dbReference type="PIRSR" id="PIRSR000294-2"/>
    </source>
</evidence>
<keyword evidence="7 9" id="KW-0408">Iron</keyword>
<evidence type="ECO:0000256" key="1">
    <source>
        <dbReference type="ARBA" id="ARBA00004418"/>
    </source>
</evidence>
<evidence type="ECO:0000256" key="3">
    <source>
        <dbReference type="ARBA" id="ARBA00022723"/>
    </source>
</evidence>
<dbReference type="OrthoDB" id="9805202at2"/>
<reference evidence="12 13" key="2">
    <citation type="submission" date="2016-06" db="EMBL/GenBank/DDBJ databases">
        <authorList>
            <person name="Rodrigo-Torres L."/>
            <person name="Arahal D.R."/>
        </authorList>
    </citation>
    <scope>NUCLEOTIDE SEQUENCE [LARGE SCALE GENOMIC DNA]</scope>
    <source>
        <strain evidence="12 13">CECT 5116</strain>
    </source>
</reference>
<organism evidence="11 14">
    <name type="scientific">Marinomonas gallaica</name>
    <dbReference type="NCBI Taxonomy" id="1806667"/>
    <lineage>
        <taxon>Bacteria</taxon>
        <taxon>Pseudomonadati</taxon>
        <taxon>Pseudomonadota</taxon>
        <taxon>Gammaproteobacteria</taxon>
        <taxon>Oceanospirillales</taxon>
        <taxon>Oceanospirillaceae</taxon>
        <taxon>Marinomonas</taxon>
    </lineage>
</organism>
<dbReference type="GO" id="GO:0009055">
    <property type="term" value="F:electron transfer activity"/>
    <property type="evidence" value="ECO:0007669"/>
    <property type="project" value="InterPro"/>
</dbReference>
<comment type="subcellular location">
    <subcellularLocation>
        <location evidence="1">Periplasm</location>
    </subcellularLocation>
</comment>
<dbReference type="InterPro" id="IPR036909">
    <property type="entry name" value="Cyt_c-like_dom_sf"/>
</dbReference>
<dbReference type="EMBL" id="FLRB01000013">
    <property type="protein sequence ID" value="SBT21669.1"/>
    <property type="molecule type" value="Genomic_DNA"/>
</dbReference>
<feature type="binding site" description="covalent" evidence="8">
    <location>
        <position position="244"/>
    </location>
    <ligand>
        <name>heme c</name>
        <dbReference type="ChEBI" id="CHEBI:61717"/>
        <label>2</label>
    </ligand>
</feature>
<evidence type="ECO:0000256" key="4">
    <source>
        <dbReference type="ARBA" id="ARBA00022729"/>
    </source>
</evidence>
<sequence>MKHTISSILLLGALSVSGCSQKSEELAIETSSADLISDLPVALNHPKAQLGSQLFFDVNLSKYRNQSCASCHDIGRAFADSRQTVDLGAVSLGSDDVSHGERNAPTASYAALTPAFHRMKDGEFRGGMFMDGRANSLAHQAAGPFVNPMEMQMENEGAVVDRVLENPTYKSLFKKLYGNDLFEQKERAFSAITDAIAHFEQTELFMPFDSKYDRVLRGEAAFTQEEELGRTLFFSQQFTNCNSCHQLNGSPFNKRETFTNYEYRNIGVPANSALNLQSLDEGLFDNPQVSDPKQRGKFKVPTLRNVAITGPYMHNGVFKDLKTVILFYDHYNNPMRKVNPETGVPWAEPEVFENIDHNTLQIGPPLDERRVDALVAFLKTLTDKRYEYLLESK</sequence>
<dbReference type="Pfam" id="PF03150">
    <property type="entry name" value="CCP_MauG"/>
    <property type="match status" value="1"/>
</dbReference>
<dbReference type="GO" id="GO:0042597">
    <property type="term" value="C:periplasmic space"/>
    <property type="evidence" value="ECO:0007669"/>
    <property type="project" value="UniProtKB-SubCell"/>
</dbReference>
<keyword evidence="4" id="KW-0732">Signal</keyword>
<dbReference type="PIRSF" id="PIRSF000294">
    <property type="entry name" value="Cytochrome-c_peroxidase"/>
    <property type="match status" value="1"/>
</dbReference>
<dbReference type="SUPFAM" id="SSF46626">
    <property type="entry name" value="Cytochrome c"/>
    <property type="match status" value="2"/>
</dbReference>
<evidence type="ECO:0000313" key="11">
    <source>
        <dbReference type="EMBL" id="SBT18714.1"/>
    </source>
</evidence>
<comment type="cofactor">
    <cofactor evidence="8">
        <name>heme</name>
        <dbReference type="ChEBI" id="CHEBI:30413"/>
    </cofactor>
    <text evidence="8">Binds 2 heme groups.</text>
</comment>
<evidence type="ECO:0000313" key="12">
    <source>
        <dbReference type="EMBL" id="SBT21669.1"/>
    </source>
</evidence>
<dbReference type="Proteomes" id="UP000092840">
    <property type="component" value="Unassembled WGS sequence"/>
</dbReference>
<proteinExistence type="predicted"/>
<feature type="domain" description="Cytochrome c" evidence="10">
    <location>
        <begin position="46"/>
        <end position="197"/>
    </location>
</feature>
<dbReference type="Gene3D" id="1.10.760.10">
    <property type="entry name" value="Cytochrome c-like domain"/>
    <property type="match status" value="2"/>
</dbReference>
<feature type="binding site" description="covalent" evidence="8">
    <location>
        <position position="241"/>
    </location>
    <ligand>
        <name>heme c</name>
        <dbReference type="ChEBI" id="CHEBI:61717"/>
        <label>2</label>
    </ligand>
</feature>
<keyword evidence="3 9" id="KW-0479">Metal-binding</keyword>
<dbReference type="GO" id="GO:0046872">
    <property type="term" value="F:metal ion binding"/>
    <property type="evidence" value="ECO:0007669"/>
    <property type="project" value="UniProtKB-KW"/>
</dbReference>
<evidence type="ECO:0000313" key="13">
    <source>
        <dbReference type="Proteomes" id="UP000092840"/>
    </source>
</evidence>
<feature type="binding site" description="axial binding residue" evidence="9">
    <location>
        <position position="245"/>
    </location>
    <ligand>
        <name>heme c</name>
        <dbReference type="ChEBI" id="CHEBI:61717"/>
        <label>2</label>
    </ligand>
    <ligandPart>
        <name>Fe</name>
        <dbReference type="ChEBI" id="CHEBI:18248"/>
    </ligandPart>
</feature>
<dbReference type="GO" id="GO:0020037">
    <property type="term" value="F:heme binding"/>
    <property type="evidence" value="ECO:0007669"/>
    <property type="project" value="InterPro"/>
</dbReference>
<dbReference type="Proteomes" id="UP000092871">
    <property type="component" value="Unassembled WGS sequence"/>
</dbReference>
<dbReference type="RefSeq" id="WP_067037712.1">
    <property type="nucleotide sequence ID" value="NZ_FLRA01000023.1"/>
</dbReference>
<accession>A0A1C3JU14</accession>
<dbReference type="PROSITE" id="PS51257">
    <property type="entry name" value="PROKAR_LIPOPROTEIN"/>
    <property type="match status" value="1"/>
</dbReference>
<feature type="binding site" description="axial binding residue" evidence="9">
    <location>
        <position position="72"/>
    </location>
    <ligand>
        <name>heme c</name>
        <dbReference type="ChEBI" id="CHEBI:61717"/>
        <label>1</label>
    </ligand>
    <ligandPart>
        <name>Fe</name>
        <dbReference type="ChEBI" id="CHEBI:18248"/>
    </ligandPart>
</feature>
<feature type="binding site" description="covalent" evidence="8">
    <location>
        <position position="68"/>
    </location>
    <ligand>
        <name>heme c</name>
        <dbReference type="ChEBI" id="CHEBI:61717"/>
        <label>1</label>
    </ligand>
</feature>
<comment type="PTM">
    <text evidence="8">Binds 2 heme groups per subunit.</text>
</comment>